<keyword evidence="3" id="KW-1185">Reference proteome</keyword>
<dbReference type="OrthoDB" id="10424190at2759"/>
<protein>
    <submittedName>
        <fullName evidence="2">Uncharacterized protein</fullName>
    </submittedName>
</protein>
<dbReference type="Proteomes" id="UP000674179">
    <property type="component" value="Chromosome 31"/>
</dbReference>
<organism evidence="2 3">
    <name type="scientific">Leishmania enriettii</name>
    <dbReference type="NCBI Taxonomy" id="5663"/>
    <lineage>
        <taxon>Eukaryota</taxon>
        <taxon>Discoba</taxon>
        <taxon>Euglenozoa</taxon>
        <taxon>Kinetoplastea</taxon>
        <taxon>Metakinetoplastina</taxon>
        <taxon>Trypanosomatida</taxon>
        <taxon>Trypanosomatidae</taxon>
        <taxon>Leishmaniinae</taxon>
        <taxon>Leishmania</taxon>
    </lineage>
</organism>
<dbReference type="GeneID" id="94169953"/>
<feature type="region of interest" description="Disordered" evidence="1">
    <location>
        <begin position="35"/>
        <end position="65"/>
    </location>
</feature>
<reference evidence="2 3" key="1">
    <citation type="submission" date="2021-02" db="EMBL/GenBank/DDBJ databases">
        <title>Leishmania (Mundinia) enrietti genome sequencing and assembly.</title>
        <authorList>
            <person name="Almutairi H."/>
            <person name="Gatherer D."/>
        </authorList>
    </citation>
    <scope>NUCLEOTIDE SEQUENCE [LARGE SCALE GENOMIC DNA]</scope>
    <source>
        <strain evidence="2">CUR178</strain>
    </source>
</reference>
<evidence type="ECO:0000313" key="2">
    <source>
        <dbReference type="EMBL" id="KAG5472023.1"/>
    </source>
</evidence>
<comment type="caution">
    <text evidence="2">The sequence shown here is derived from an EMBL/GenBank/DDBJ whole genome shotgun (WGS) entry which is preliminary data.</text>
</comment>
<evidence type="ECO:0000313" key="3">
    <source>
        <dbReference type="Proteomes" id="UP000674179"/>
    </source>
</evidence>
<feature type="compositionally biased region" description="Basic residues" evidence="1">
    <location>
        <begin position="44"/>
        <end position="55"/>
    </location>
</feature>
<dbReference type="RefSeq" id="XP_067690546.1">
    <property type="nucleotide sequence ID" value="XM_067834443.1"/>
</dbReference>
<proteinExistence type="predicted"/>
<sequence length="65" mass="7087">MRIRYGGDRAEELHVRGGAAGAPCRVAPRVLLTDDSDAVDGGRGAKRDRRVKRQRDRTPGALLDC</sequence>
<gene>
    <name evidence="2" type="ORF">CUR178_02689</name>
</gene>
<evidence type="ECO:0000256" key="1">
    <source>
        <dbReference type="SAM" id="MobiDB-lite"/>
    </source>
</evidence>
<dbReference type="EMBL" id="JAFHKP010000031">
    <property type="protein sequence ID" value="KAG5472023.1"/>
    <property type="molecule type" value="Genomic_DNA"/>
</dbReference>
<dbReference type="AlphaFoldDB" id="A0A836GYG8"/>
<name>A0A836GYG8_LEIEN</name>
<dbReference type="KEGG" id="lenr:94169953"/>
<accession>A0A836GYG8</accession>